<dbReference type="SUPFAM" id="SSF53756">
    <property type="entry name" value="UDP-Glycosyltransferase/glycogen phosphorylase"/>
    <property type="match status" value="1"/>
</dbReference>
<comment type="caution">
    <text evidence="3">The sequence shown here is derived from an EMBL/GenBank/DDBJ whole genome shotgun (WGS) entry which is preliminary data.</text>
</comment>
<organism evidence="3 4">
    <name type="scientific">Apilactobacillus timberlakei</name>
    <dbReference type="NCBI Taxonomy" id="2008380"/>
    <lineage>
        <taxon>Bacteria</taxon>
        <taxon>Bacillati</taxon>
        <taxon>Bacillota</taxon>
        <taxon>Bacilli</taxon>
        <taxon>Lactobacillales</taxon>
        <taxon>Lactobacillaceae</taxon>
        <taxon>Apilactobacillus</taxon>
    </lineage>
</organism>
<dbReference type="PANTHER" id="PTHR46401">
    <property type="entry name" value="GLYCOSYLTRANSFERASE WBBK-RELATED"/>
    <property type="match status" value="1"/>
</dbReference>
<feature type="domain" description="Glycosyl transferase family 1" evidence="2">
    <location>
        <begin position="209"/>
        <end position="378"/>
    </location>
</feature>
<evidence type="ECO:0000313" key="4">
    <source>
        <dbReference type="Proteomes" id="UP000767392"/>
    </source>
</evidence>
<dbReference type="Gene3D" id="3.40.50.2000">
    <property type="entry name" value="Glycogen Phosphorylase B"/>
    <property type="match status" value="2"/>
</dbReference>
<evidence type="ECO:0000259" key="2">
    <source>
        <dbReference type="Pfam" id="PF00534"/>
    </source>
</evidence>
<keyword evidence="1" id="KW-0808">Transferase</keyword>
<evidence type="ECO:0000313" key="3">
    <source>
        <dbReference type="EMBL" id="TPR16150.1"/>
    </source>
</evidence>
<name>A0ABY2YUQ0_9LACO</name>
<dbReference type="Pfam" id="PF00534">
    <property type="entry name" value="Glycos_transf_1"/>
    <property type="match status" value="1"/>
</dbReference>
<evidence type="ECO:0000256" key="1">
    <source>
        <dbReference type="ARBA" id="ARBA00022679"/>
    </source>
</evidence>
<dbReference type="RefSeq" id="WP_105987403.1">
    <property type="nucleotide sequence ID" value="NZ_POST01000001.1"/>
</dbReference>
<gene>
    <name evidence="3" type="ORF">DY048_01420</name>
</gene>
<sequence>MKKVLMLTSGHVPVPASRSGGVENLIDIFVEENEKFKDCKLDVISIYDDEAEKMTREIHDTSFTYIHTPMILRKLNKLSYFIANRILKKKNAMSYASLFTRIFYIYQAAKYIKLNRNEYEYVIVENHPSAFMALKKYNNYNYFENKILYHVHNEFHNDYGCKKIIEKSKIICVSQFIANSILNRFNVNPNQVKVLRNCVRKMSIDQEFNIREKYGIPNNHVIFTFFGRIIPEKGILQLIQAFNKLEEDKITLLIVGSSAFEENISSDYEKKVRFECLKSKHQIISTGYVDYEKIANYYTQSDVIVVPSIWNDPAPLTVIESIIYDRPLIATISGGIPEYASNNSAILVERNDKVVDNLNAALHQILNNHSLVDELNRNRQLIRKDFTLEQYYKDYTSYIV</sequence>
<protein>
    <submittedName>
        <fullName evidence="3">Glycosyltransferase</fullName>
    </submittedName>
</protein>
<dbReference type="Proteomes" id="UP000767392">
    <property type="component" value="Unassembled WGS sequence"/>
</dbReference>
<reference evidence="3 4" key="1">
    <citation type="submission" date="2018-08" db="EMBL/GenBank/DDBJ databases">
        <title>Comparative genomics of wild bee and flower associated Lactobacillus reveals potential adaptation to the bee host.</title>
        <authorList>
            <person name="Vuong H.Q."/>
            <person name="Mcfrederick Q.S."/>
        </authorList>
    </citation>
    <scope>NUCLEOTIDE SEQUENCE [LARGE SCALE GENOMIC DNA]</scope>
    <source>
        <strain evidence="3 4">HV_04</strain>
    </source>
</reference>
<dbReference type="InterPro" id="IPR001296">
    <property type="entry name" value="Glyco_trans_1"/>
</dbReference>
<dbReference type="EMBL" id="QUAM01000001">
    <property type="protein sequence ID" value="TPR16150.1"/>
    <property type="molecule type" value="Genomic_DNA"/>
</dbReference>
<dbReference type="CDD" id="cd03801">
    <property type="entry name" value="GT4_PimA-like"/>
    <property type="match status" value="1"/>
</dbReference>
<accession>A0ABY2YUQ0</accession>
<proteinExistence type="predicted"/>
<keyword evidence="4" id="KW-1185">Reference proteome</keyword>
<dbReference type="PANTHER" id="PTHR46401:SF2">
    <property type="entry name" value="GLYCOSYLTRANSFERASE WBBK-RELATED"/>
    <property type="match status" value="1"/>
</dbReference>